<reference evidence="1" key="1">
    <citation type="submission" date="2023-04" db="EMBL/GenBank/DDBJ databases">
        <title>Draft Genome sequencing of Naganishia species isolated from polar environments using Oxford Nanopore Technology.</title>
        <authorList>
            <person name="Leo P."/>
            <person name="Venkateswaran K."/>
        </authorList>
    </citation>
    <scope>NUCLEOTIDE SEQUENCE</scope>
    <source>
        <strain evidence="1">MNA-CCFEE 5425</strain>
    </source>
</reference>
<evidence type="ECO:0000313" key="1">
    <source>
        <dbReference type="EMBL" id="KAJ9114320.1"/>
    </source>
</evidence>
<evidence type="ECO:0000313" key="2">
    <source>
        <dbReference type="Proteomes" id="UP001243375"/>
    </source>
</evidence>
<keyword evidence="2" id="KW-1185">Reference proteome</keyword>
<sequence>MDEHQFTQIHKHTDVKLTLGWLAVLIAVGTAGYSYKVGFEDSKGVAAAGVVAYFLLSGIQLAYAYYFEGAKIYTGKRKSLSKRIETEVIRISTRSLPSSSSPPLPPRYLLNLSYRRSANKNKSLIRRARQLVEASYGELVDSQGGVEEEKIRDWIGVMIANVVGGSAEDLNPNQEGASSTSMSPAREKS</sequence>
<gene>
    <name evidence="1" type="ORF">QFC22_005772</name>
</gene>
<name>A0ACC2WSM6_9TREE</name>
<comment type="caution">
    <text evidence="1">The sequence shown here is derived from an EMBL/GenBank/DDBJ whole genome shotgun (WGS) entry which is preliminary data.</text>
</comment>
<proteinExistence type="predicted"/>
<dbReference type="EMBL" id="JASBWU010000019">
    <property type="protein sequence ID" value="KAJ9114320.1"/>
    <property type="molecule type" value="Genomic_DNA"/>
</dbReference>
<dbReference type="Proteomes" id="UP001243375">
    <property type="component" value="Unassembled WGS sequence"/>
</dbReference>
<protein>
    <submittedName>
        <fullName evidence="1">Uncharacterized protein</fullName>
    </submittedName>
</protein>
<accession>A0ACC2WSM6</accession>
<organism evidence="1 2">
    <name type="scientific">Naganishia vaughanmartiniae</name>
    <dbReference type="NCBI Taxonomy" id="1424756"/>
    <lineage>
        <taxon>Eukaryota</taxon>
        <taxon>Fungi</taxon>
        <taxon>Dikarya</taxon>
        <taxon>Basidiomycota</taxon>
        <taxon>Agaricomycotina</taxon>
        <taxon>Tremellomycetes</taxon>
        <taxon>Filobasidiales</taxon>
        <taxon>Filobasidiaceae</taxon>
        <taxon>Naganishia</taxon>
    </lineage>
</organism>